<dbReference type="PROSITE" id="PS50914">
    <property type="entry name" value="BON"/>
    <property type="match status" value="1"/>
</dbReference>
<gene>
    <name evidence="3" type="ORF">GCM10011396_20760</name>
</gene>
<dbReference type="InterPro" id="IPR007055">
    <property type="entry name" value="BON_dom"/>
</dbReference>
<sequence>MNARDRSDAASTPQTQNNNAADRKLLAKVRHAIVNDKSLSMMAHNVKIMVRSGAVTLRGPVNSEAEKAGVENVAKQVAGVSNIDNQLDIKTK</sequence>
<evidence type="ECO:0000313" key="4">
    <source>
        <dbReference type="Proteomes" id="UP000637423"/>
    </source>
</evidence>
<comment type="caution">
    <text evidence="3">The sequence shown here is derived from an EMBL/GenBank/DDBJ whole genome shotgun (WGS) entry which is preliminary data.</text>
</comment>
<dbReference type="Pfam" id="PF04972">
    <property type="entry name" value="BON"/>
    <property type="match status" value="1"/>
</dbReference>
<evidence type="ECO:0000313" key="3">
    <source>
        <dbReference type="EMBL" id="GGC73433.1"/>
    </source>
</evidence>
<name>A0A916UIX5_9BURK</name>
<dbReference type="Proteomes" id="UP000637423">
    <property type="component" value="Unassembled WGS sequence"/>
</dbReference>
<feature type="region of interest" description="Disordered" evidence="1">
    <location>
        <begin position="1"/>
        <end position="23"/>
    </location>
</feature>
<proteinExistence type="predicted"/>
<dbReference type="Gene3D" id="3.30.1340.30">
    <property type="match status" value="1"/>
</dbReference>
<reference evidence="3" key="1">
    <citation type="journal article" date="2014" name="Int. J. Syst. Evol. Microbiol.">
        <title>Complete genome sequence of Corynebacterium casei LMG S-19264T (=DSM 44701T), isolated from a smear-ripened cheese.</title>
        <authorList>
            <consortium name="US DOE Joint Genome Institute (JGI-PGF)"/>
            <person name="Walter F."/>
            <person name="Albersmeier A."/>
            <person name="Kalinowski J."/>
            <person name="Ruckert C."/>
        </authorList>
    </citation>
    <scope>NUCLEOTIDE SEQUENCE</scope>
    <source>
        <strain evidence="3">CGMCC 1.10998</strain>
    </source>
</reference>
<feature type="domain" description="BON" evidence="2">
    <location>
        <begin position="21"/>
        <end position="91"/>
    </location>
</feature>
<feature type="compositionally biased region" description="Polar residues" evidence="1">
    <location>
        <begin position="9"/>
        <end position="20"/>
    </location>
</feature>
<organism evidence="3 4">
    <name type="scientific">Undibacterium terreum</name>
    <dbReference type="NCBI Taxonomy" id="1224302"/>
    <lineage>
        <taxon>Bacteria</taxon>
        <taxon>Pseudomonadati</taxon>
        <taxon>Pseudomonadota</taxon>
        <taxon>Betaproteobacteria</taxon>
        <taxon>Burkholderiales</taxon>
        <taxon>Oxalobacteraceae</taxon>
        <taxon>Undibacterium</taxon>
    </lineage>
</organism>
<dbReference type="EMBL" id="BMED01000002">
    <property type="protein sequence ID" value="GGC73433.1"/>
    <property type="molecule type" value="Genomic_DNA"/>
</dbReference>
<protein>
    <recommendedName>
        <fullName evidence="2">BON domain-containing protein</fullName>
    </recommendedName>
</protein>
<dbReference type="AlphaFoldDB" id="A0A916UIX5"/>
<evidence type="ECO:0000256" key="1">
    <source>
        <dbReference type="SAM" id="MobiDB-lite"/>
    </source>
</evidence>
<keyword evidence="4" id="KW-1185">Reference proteome</keyword>
<reference evidence="3" key="2">
    <citation type="submission" date="2020-09" db="EMBL/GenBank/DDBJ databases">
        <authorList>
            <person name="Sun Q."/>
            <person name="Zhou Y."/>
        </authorList>
    </citation>
    <scope>NUCLEOTIDE SEQUENCE</scope>
    <source>
        <strain evidence="3">CGMCC 1.10998</strain>
    </source>
</reference>
<evidence type="ECO:0000259" key="2">
    <source>
        <dbReference type="PROSITE" id="PS50914"/>
    </source>
</evidence>
<accession>A0A916UIX5</accession>